<dbReference type="AlphaFoldDB" id="A0A9W9SID2"/>
<proteinExistence type="predicted"/>
<dbReference type="GeneID" id="81375849"/>
<feature type="region of interest" description="Disordered" evidence="1">
    <location>
        <begin position="311"/>
        <end position="361"/>
    </location>
</feature>
<evidence type="ECO:0000256" key="1">
    <source>
        <dbReference type="SAM" id="MobiDB-lite"/>
    </source>
</evidence>
<reference evidence="2" key="1">
    <citation type="submission" date="2022-12" db="EMBL/GenBank/DDBJ databases">
        <authorList>
            <person name="Petersen C."/>
        </authorList>
    </citation>
    <scope>NUCLEOTIDE SEQUENCE</scope>
    <source>
        <strain evidence="2">IBT 29677</strain>
    </source>
</reference>
<protein>
    <submittedName>
        <fullName evidence="2">Uncharacterized protein</fullName>
    </submittedName>
</protein>
<dbReference type="OrthoDB" id="4630416at2759"/>
<dbReference type="Proteomes" id="UP001147747">
    <property type="component" value="Unassembled WGS sequence"/>
</dbReference>
<evidence type="ECO:0000313" key="3">
    <source>
        <dbReference type="Proteomes" id="UP001147747"/>
    </source>
</evidence>
<reference evidence="2" key="2">
    <citation type="journal article" date="2023" name="IMA Fungus">
        <title>Comparative genomic study of the Penicillium genus elucidates a diverse pangenome and 15 lateral gene transfer events.</title>
        <authorList>
            <person name="Petersen C."/>
            <person name="Sorensen T."/>
            <person name="Nielsen M.R."/>
            <person name="Sondergaard T.E."/>
            <person name="Sorensen J.L."/>
            <person name="Fitzpatrick D.A."/>
            <person name="Frisvad J.C."/>
            <person name="Nielsen K.L."/>
        </authorList>
    </citation>
    <scope>NUCLEOTIDE SEQUENCE</scope>
    <source>
        <strain evidence="2">IBT 29677</strain>
    </source>
</reference>
<feature type="compositionally biased region" description="Basic residues" evidence="1">
    <location>
        <begin position="337"/>
        <end position="348"/>
    </location>
</feature>
<feature type="region of interest" description="Disordered" evidence="1">
    <location>
        <begin position="199"/>
        <end position="223"/>
    </location>
</feature>
<feature type="compositionally biased region" description="Acidic residues" evidence="1">
    <location>
        <begin position="317"/>
        <end position="328"/>
    </location>
</feature>
<evidence type="ECO:0000313" key="2">
    <source>
        <dbReference type="EMBL" id="KAJ5379113.1"/>
    </source>
</evidence>
<gene>
    <name evidence="2" type="ORF">N7509_012232</name>
</gene>
<dbReference type="EMBL" id="JAPZBU010000011">
    <property type="protein sequence ID" value="KAJ5379113.1"/>
    <property type="molecule type" value="Genomic_DNA"/>
</dbReference>
<comment type="caution">
    <text evidence="2">The sequence shown here is derived from an EMBL/GenBank/DDBJ whole genome shotgun (WGS) entry which is preliminary data.</text>
</comment>
<name>A0A9W9SID2_9EURO</name>
<keyword evidence="3" id="KW-1185">Reference proteome</keyword>
<organism evidence="2 3">
    <name type="scientific">Penicillium cosmopolitanum</name>
    <dbReference type="NCBI Taxonomy" id="1131564"/>
    <lineage>
        <taxon>Eukaryota</taxon>
        <taxon>Fungi</taxon>
        <taxon>Dikarya</taxon>
        <taxon>Ascomycota</taxon>
        <taxon>Pezizomycotina</taxon>
        <taxon>Eurotiomycetes</taxon>
        <taxon>Eurotiomycetidae</taxon>
        <taxon>Eurotiales</taxon>
        <taxon>Aspergillaceae</taxon>
        <taxon>Penicillium</taxon>
    </lineage>
</organism>
<accession>A0A9W9SID2</accession>
<sequence length="451" mass="51043">MSSLLHDVRRDGFISSLGRFMAEPGRVDRIEVEKLRSMFLPKLTPEGRKLLRDNSDFVGTQLKHYGVQFEEPNSSFGRRTTPTALLKAALTAGKCDQVPDHIIKLQNEMHEEWLSDCTPEELSSYPEWVMQKYFLSDGQANRLKTTGVIGIPLDRHSEYRSGNMIEAATMIPGLHHKKAFGPKTQVIFMGWDEAAVGKAANQHSSDETRRLKDKESERENGREKLHQDYLLKLGRKTEDVSPIGRYNVDCAPIENGFLDKPTDLVLNIHRTETPGIFKVAFDFGVVEGVMLMCLEEVALDKYCAQAGRGHEENSADSLDEEDSEEDLVDGGGISTKKNLKLGNKRGRPASKTSMARAKIQKTGNDRALQYHLKLKCREKSEGMIYFQESDGTINFDNEKLASFEGLVDLPIIGQGVSFSARKISDVPRPSRKNWADYSERQYEMERVNRWH</sequence>
<dbReference type="RefSeq" id="XP_056482899.1">
    <property type="nucleotide sequence ID" value="XM_056636869.1"/>
</dbReference>
<feature type="compositionally biased region" description="Basic and acidic residues" evidence="1">
    <location>
        <begin position="204"/>
        <end position="223"/>
    </location>
</feature>